<feature type="transmembrane region" description="Helical" evidence="2">
    <location>
        <begin position="48"/>
        <end position="65"/>
    </location>
</feature>
<feature type="transmembrane region" description="Helical" evidence="2">
    <location>
        <begin position="71"/>
        <end position="90"/>
    </location>
</feature>
<proteinExistence type="predicted"/>
<evidence type="ECO:0000313" key="4">
    <source>
        <dbReference type="Proteomes" id="UP000562352"/>
    </source>
</evidence>
<keyword evidence="4" id="KW-1185">Reference proteome</keyword>
<feature type="transmembrane region" description="Helical" evidence="2">
    <location>
        <begin position="152"/>
        <end position="173"/>
    </location>
</feature>
<keyword evidence="2" id="KW-0472">Membrane</keyword>
<reference evidence="3 4" key="1">
    <citation type="submission" date="2020-08" db="EMBL/GenBank/DDBJ databases">
        <title>Genomic Encyclopedia of Type Strains, Phase III (KMG-III): the genomes of soil and plant-associated and newly described type strains.</title>
        <authorList>
            <person name="Whitman W."/>
        </authorList>
    </citation>
    <scope>NUCLEOTIDE SEQUENCE [LARGE SCALE GENOMIC DNA]</scope>
    <source>
        <strain evidence="3 4">CECT 3303</strain>
    </source>
</reference>
<accession>A0A841D2Y9</accession>
<evidence type="ECO:0000256" key="1">
    <source>
        <dbReference type="SAM" id="MobiDB-lite"/>
    </source>
</evidence>
<protein>
    <recommendedName>
        <fullName evidence="5">DUF2269 family protein</fullName>
    </recommendedName>
</protein>
<evidence type="ECO:0000313" key="3">
    <source>
        <dbReference type="EMBL" id="MBB5962758.1"/>
    </source>
</evidence>
<dbReference type="AlphaFoldDB" id="A0A841D2Y9"/>
<dbReference type="Proteomes" id="UP000562352">
    <property type="component" value="Unassembled WGS sequence"/>
</dbReference>
<keyword evidence="2" id="KW-0812">Transmembrane</keyword>
<feature type="transmembrane region" description="Helical" evidence="2">
    <location>
        <begin position="6"/>
        <end position="27"/>
    </location>
</feature>
<comment type="caution">
    <text evidence="3">The sequence shown here is derived from an EMBL/GenBank/DDBJ whole genome shotgun (WGS) entry which is preliminary data.</text>
</comment>
<dbReference type="EMBL" id="JACHJJ010000005">
    <property type="protein sequence ID" value="MBB5962758.1"/>
    <property type="molecule type" value="Genomic_DNA"/>
</dbReference>
<evidence type="ECO:0008006" key="5">
    <source>
        <dbReference type="Google" id="ProtNLM"/>
    </source>
</evidence>
<gene>
    <name evidence="3" type="ORF">FHS22_002026</name>
</gene>
<feature type="region of interest" description="Disordered" evidence="1">
    <location>
        <begin position="109"/>
        <end position="140"/>
    </location>
</feature>
<name>A0A841D2Y9_PLAVE</name>
<sequence>MTDLLLWLHIGFAIFALGPVTAATVSTPRFIRARNVDVLRYLHRTTRAYAIAGVGVFLFGVLLGREYLGKPYLSVSMTLFIVAMVLLVIVERDQRAAIRILGGGAPARDTGTGTDTGTDADADSAPQDDQAAGDRGPAAAATGTAEAQTGRIAALSGVVSLIWLVILVLMVWGDPF</sequence>
<keyword evidence="2" id="KW-1133">Transmembrane helix</keyword>
<evidence type="ECO:0000256" key="2">
    <source>
        <dbReference type="SAM" id="Phobius"/>
    </source>
</evidence>
<dbReference type="RefSeq" id="WP_184940424.1">
    <property type="nucleotide sequence ID" value="NZ_BAAAWZ010000001.1"/>
</dbReference>
<organism evidence="3 4">
    <name type="scientific">Planomonospora venezuelensis</name>
    <dbReference type="NCBI Taxonomy" id="1999"/>
    <lineage>
        <taxon>Bacteria</taxon>
        <taxon>Bacillati</taxon>
        <taxon>Actinomycetota</taxon>
        <taxon>Actinomycetes</taxon>
        <taxon>Streptosporangiales</taxon>
        <taxon>Streptosporangiaceae</taxon>
        <taxon>Planomonospora</taxon>
    </lineage>
</organism>